<proteinExistence type="predicted"/>
<dbReference type="FunFam" id="3.40.50.720:FF:000786">
    <property type="entry name" value="Adenylyltransferase and sulfurtransferase MOCS3"/>
    <property type="match status" value="1"/>
</dbReference>
<evidence type="ECO:0000256" key="1">
    <source>
        <dbReference type="SAM" id="Coils"/>
    </source>
</evidence>
<reference evidence="3" key="1">
    <citation type="submission" date="2022-04" db="EMBL/GenBank/DDBJ databases">
        <title>A functionally conserved STORR gene fusion in Papaver species that diverged 16.8 million years ago.</title>
        <authorList>
            <person name="Catania T."/>
        </authorList>
    </citation>
    <scope>NUCLEOTIDE SEQUENCE</scope>
    <source>
        <strain evidence="3">S-188037</strain>
    </source>
</reference>
<feature type="coiled-coil region" evidence="1">
    <location>
        <begin position="5"/>
        <end position="32"/>
    </location>
</feature>
<dbReference type="Proteomes" id="UP001202328">
    <property type="component" value="Unassembled WGS sequence"/>
</dbReference>
<evidence type="ECO:0000313" key="3">
    <source>
        <dbReference type="EMBL" id="KAI3916793.1"/>
    </source>
</evidence>
<organism evidence="3 4">
    <name type="scientific">Papaver atlanticum</name>
    <dbReference type="NCBI Taxonomy" id="357466"/>
    <lineage>
        <taxon>Eukaryota</taxon>
        <taxon>Viridiplantae</taxon>
        <taxon>Streptophyta</taxon>
        <taxon>Embryophyta</taxon>
        <taxon>Tracheophyta</taxon>
        <taxon>Spermatophyta</taxon>
        <taxon>Magnoliopsida</taxon>
        <taxon>Ranunculales</taxon>
        <taxon>Papaveraceae</taxon>
        <taxon>Papaveroideae</taxon>
        <taxon>Papaver</taxon>
    </lineage>
</organism>
<feature type="domain" description="THIF-type NAD/FAD binding fold" evidence="2">
    <location>
        <begin position="70"/>
        <end position="177"/>
    </location>
</feature>
<feature type="non-terminal residue" evidence="3">
    <location>
        <position position="178"/>
    </location>
</feature>
<dbReference type="SUPFAM" id="SSF69572">
    <property type="entry name" value="Activating enzymes of the ubiquitin-like proteins"/>
    <property type="match status" value="1"/>
</dbReference>
<dbReference type="GO" id="GO:0042292">
    <property type="term" value="F:URM1 activating enzyme activity"/>
    <property type="evidence" value="ECO:0007669"/>
    <property type="project" value="TreeGrafter"/>
</dbReference>
<dbReference type="CDD" id="cd00757">
    <property type="entry name" value="ThiF_MoeB_HesA_family"/>
    <property type="match status" value="1"/>
</dbReference>
<name>A0AAD4SRN9_9MAGN</name>
<evidence type="ECO:0000313" key="4">
    <source>
        <dbReference type="Proteomes" id="UP001202328"/>
    </source>
</evidence>
<dbReference type="Gene3D" id="3.40.50.720">
    <property type="entry name" value="NAD(P)-binding Rossmann-like Domain"/>
    <property type="match status" value="1"/>
</dbReference>
<dbReference type="PANTHER" id="PTHR10953:SF102">
    <property type="entry name" value="ADENYLYLTRANSFERASE AND SULFURTRANSFERASE MOCS3"/>
    <property type="match status" value="1"/>
</dbReference>
<keyword evidence="1" id="KW-0175">Coiled coil</keyword>
<dbReference type="PANTHER" id="PTHR10953">
    <property type="entry name" value="UBIQUITIN-ACTIVATING ENZYME E1"/>
    <property type="match status" value="1"/>
</dbReference>
<dbReference type="InterPro" id="IPR000594">
    <property type="entry name" value="ThiF_NAD_FAD-bd"/>
</dbReference>
<dbReference type="GO" id="GO:0004792">
    <property type="term" value="F:thiosulfate-cyanide sulfurtransferase activity"/>
    <property type="evidence" value="ECO:0007669"/>
    <property type="project" value="TreeGrafter"/>
</dbReference>
<gene>
    <name evidence="3" type="ORF">MKW98_026264</name>
</gene>
<dbReference type="EMBL" id="JAJJMB010009055">
    <property type="protein sequence ID" value="KAI3916793.1"/>
    <property type="molecule type" value="Genomic_DNA"/>
</dbReference>
<dbReference type="Pfam" id="PF00899">
    <property type="entry name" value="ThiF"/>
    <property type="match status" value="1"/>
</dbReference>
<dbReference type="InterPro" id="IPR045886">
    <property type="entry name" value="ThiF/MoeB/HesA"/>
</dbReference>
<dbReference type="InterPro" id="IPR035985">
    <property type="entry name" value="Ubiquitin-activating_enz"/>
</dbReference>
<comment type="caution">
    <text evidence="3">The sequence shown here is derived from an EMBL/GenBank/DDBJ whole genome shotgun (WGS) entry which is preliminary data.</text>
</comment>
<protein>
    <recommendedName>
        <fullName evidence="2">THIF-type NAD/FAD binding fold domain-containing protein</fullName>
    </recommendedName>
</protein>
<keyword evidence="4" id="KW-1185">Reference proteome</keyword>
<accession>A0AAD4SRN9</accession>
<evidence type="ECO:0000259" key="2">
    <source>
        <dbReference type="Pfam" id="PF00899"/>
    </source>
</evidence>
<dbReference type="GO" id="GO:0005737">
    <property type="term" value="C:cytoplasm"/>
    <property type="evidence" value="ECO:0007669"/>
    <property type="project" value="TreeGrafter"/>
</dbReference>
<sequence length="178" mass="19266">MDSSSSLIHQELEKLKAEKKVIENRISILEAQLSNDIATKESDSSSCPNSLLNLGSNSEHGLSSDMIYRYSRHLLLPNFGVKGQSNLLKSSILVIGAGGLGSPALLYLAACGIGRLGIVDHDVVELNNLHRQIIHAEAYIGQSKVKSAAAACWAINSTIQIEEYKEAFRTSNALEIMS</sequence>
<dbReference type="AlphaFoldDB" id="A0AAD4SRN9"/>
<dbReference type="GO" id="GO:0016779">
    <property type="term" value="F:nucleotidyltransferase activity"/>
    <property type="evidence" value="ECO:0007669"/>
    <property type="project" value="TreeGrafter"/>
</dbReference>